<dbReference type="Pfam" id="PF08447">
    <property type="entry name" value="PAS_3"/>
    <property type="match status" value="1"/>
</dbReference>
<dbReference type="Gene3D" id="2.10.70.100">
    <property type="match status" value="1"/>
</dbReference>
<dbReference type="SUPFAM" id="SSF55781">
    <property type="entry name" value="GAF domain-like"/>
    <property type="match status" value="1"/>
</dbReference>
<dbReference type="InterPro" id="IPR003594">
    <property type="entry name" value="HATPase_dom"/>
</dbReference>
<dbReference type="Gene3D" id="3.40.50.2300">
    <property type="match status" value="1"/>
</dbReference>
<dbReference type="InterPro" id="IPR005467">
    <property type="entry name" value="His_kinase_dom"/>
</dbReference>
<comment type="caution">
    <text evidence="11">The sequence shown here is derived from an EMBL/GenBank/DDBJ whole genome shotgun (WGS) entry which is preliminary data.</text>
</comment>
<organism evidence="11 12">
    <name type="scientific">Archangium gephyra</name>
    <dbReference type="NCBI Taxonomy" id="48"/>
    <lineage>
        <taxon>Bacteria</taxon>
        <taxon>Pseudomonadati</taxon>
        <taxon>Myxococcota</taxon>
        <taxon>Myxococcia</taxon>
        <taxon>Myxococcales</taxon>
        <taxon>Cystobacterineae</taxon>
        <taxon>Archangiaceae</taxon>
        <taxon>Archangium</taxon>
    </lineage>
</organism>
<evidence type="ECO:0000313" key="12">
    <source>
        <dbReference type="Proteomes" id="UP000256345"/>
    </source>
</evidence>
<gene>
    <name evidence="11" type="ORF">ATI61_101467</name>
</gene>
<dbReference type="SMART" id="SM00388">
    <property type="entry name" value="HisKA"/>
    <property type="match status" value="1"/>
</dbReference>
<keyword evidence="4" id="KW-0808">Transferase</keyword>
<protein>
    <recommendedName>
        <fullName evidence="2">histidine kinase</fullName>
        <ecNumber evidence="2">2.7.13.3</ecNumber>
    </recommendedName>
</protein>
<dbReference type="NCBIfam" id="TIGR00229">
    <property type="entry name" value="sensory_box"/>
    <property type="match status" value="1"/>
</dbReference>
<dbReference type="InterPro" id="IPR001610">
    <property type="entry name" value="PAC"/>
</dbReference>
<dbReference type="InterPro" id="IPR003018">
    <property type="entry name" value="GAF"/>
</dbReference>
<dbReference type="SMART" id="SM00065">
    <property type="entry name" value="GAF"/>
    <property type="match status" value="1"/>
</dbReference>
<keyword evidence="3" id="KW-0597">Phosphoprotein</keyword>
<sequence>MPDTASHILLVETPPALQRHLRLALGPLGLRLHWPEVGQVLESLDGRRVAAMVLPLASEGGLSERQALRLTREAHARGVPVLLLTQELPEAVRVMAAHPVGAADVLACPSEPQVLRARVAGLVKRFQAHAAQEALRESEERYRLTTLATSDAMYDWDMVTNRLHWSPHVRTLFGHPPAGIRPDFHWWARTLHREDRRRVLASLGEAIDRGAIKWREEYRFGRVDGSYADVVDQGYILRDTSGRPLRMVGGMQDVTERKRAERNLRFLSEAGARLGSNLELEETLHRLAWLSVPRLADWCSVDMVGDSGRLHRMALAHPKPRKQARACELWTRQVESASRRSLLAHVVETGRPRWTPTITPAHLAEVAGGSVEALAALELLGAGSYILMPLKARGRVMGVLGLVMAESGRHHDETDVVLAEELANRASLAVDNALLYQRAQQAISVRDDFLSIAAHELRTPTTSLKLNVQALLRRLSGDGPMPPREQLLSRLESIEQGVARQEALGSQLLEVTSLSAGSLQLHREPVDLVEVVRGAMAPLAQQAEKAGCELVLVEHGPVVGQWDRSRLAQVVTHLLANALKYGAGKPVRVRAVGGADWAHLSVSDRGIGIAPEHLSRIFGRFERAVSGQHYGGLGLGLYITRRIVEALNGEVHVNSRPGRGSTFTVRLPYSPVRPQPPSHEARQSSHEEVPDRDGSLHAD</sequence>
<dbReference type="SMART" id="SM00086">
    <property type="entry name" value="PAC"/>
    <property type="match status" value="1"/>
</dbReference>
<proteinExistence type="predicted"/>
<dbReference type="SUPFAM" id="SSF55785">
    <property type="entry name" value="PYP-like sensor domain (PAS domain)"/>
    <property type="match status" value="1"/>
</dbReference>
<comment type="catalytic activity">
    <reaction evidence="1">
        <text>ATP + protein L-histidine = ADP + protein N-phospho-L-histidine.</text>
        <dbReference type="EC" id="2.7.13.3"/>
    </reaction>
</comment>
<accession>A0ABX9KBE7</accession>
<evidence type="ECO:0000259" key="9">
    <source>
        <dbReference type="PROSITE" id="PS50110"/>
    </source>
</evidence>
<keyword evidence="12" id="KW-1185">Reference proteome</keyword>
<evidence type="ECO:0000313" key="11">
    <source>
        <dbReference type="EMBL" id="REG37481.1"/>
    </source>
</evidence>
<name>A0ABX9KBE7_9BACT</name>
<evidence type="ECO:0000256" key="3">
    <source>
        <dbReference type="ARBA" id="ARBA00022553"/>
    </source>
</evidence>
<evidence type="ECO:0000259" key="10">
    <source>
        <dbReference type="PROSITE" id="PS50113"/>
    </source>
</evidence>
<evidence type="ECO:0000259" key="8">
    <source>
        <dbReference type="PROSITE" id="PS50109"/>
    </source>
</evidence>
<feature type="domain" description="PAC" evidence="10">
    <location>
        <begin position="214"/>
        <end position="266"/>
    </location>
</feature>
<dbReference type="InterPro" id="IPR001789">
    <property type="entry name" value="Sig_transdc_resp-reg_receiver"/>
</dbReference>
<dbReference type="CDD" id="cd00082">
    <property type="entry name" value="HisKA"/>
    <property type="match status" value="1"/>
</dbReference>
<dbReference type="InterPro" id="IPR003661">
    <property type="entry name" value="HisK_dim/P_dom"/>
</dbReference>
<dbReference type="InterPro" id="IPR035965">
    <property type="entry name" value="PAS-like_dom_sf"/>
</dbReference>
<keyword evidence="5" id="KW-0418">Kinase</keyword>
<dbReference type="Proteomes" id="UP000256345">
    <property type="component" value="Unassembled WGS sequence"/>
</dbReference>
<dbReference type="Pfam" id="PF02518">
    <property type="entry name" value="HATPase_c"/>
    <property type="match status" value="1"/>
</dbReference>
<evidence type="ECO:0000256" key="6">
    <source>
        <dbReference type="PROSITE-ProRule" id="PRU00169"/>
    </source>
</evidence>
<dbReference type="EC" id="2.7.13.3" evidence="2"/>
<dbReference type="PRINTS" id="PR00344">
    <property type="entry name" value="BCTRLSENSOR"/>
</dbReference>
<dbReference type="PANTHER" id="PTHR43547:SF2">
    <property type="entry name" value="HYBRID SIGNAL TRANSDUCTION HISTIDINE KINASE C"/>
    <property type="match status" value="1"/>
</dbReference>
<feature type="domain" description="Response regulatory" evidence="9">
    <location>
        <begin position="7"/>
        <end position="123"/>
    </location>
</feature>
<evidence type="ECO:0000256" key="5">
    <source>
        <dbReference type="ARBA" id="ARBA00022777"/>
    </source>
</evidence>
<dbReference type="CDD" id="cd00130">
    <property type="entry name" value="PAS"/>
    <property type="match status" value="1"/>
</dbReference>
<dbReference type="Gene3D" id="3.30.565.10">
    <property type="entry name" value="Histidine kinase-like ATPase, C-terminal domain"/>
    <property type="match status" value="1"/>
</dbReference>
<dbReference type="InterPro" id="IPR004358">
    <property type="entry name" value="Sig_transdc_His_kin-like_C"/>
</dbReference>
<dbReference type="InterPro" id="IPR000700">
    <property type="entry name" value="PAS-assoc_C"/>
</dbReference>
<dbReference type="InterPro" id="IPR029016">
    <property type="entry name" value="GAF-like_dom_sf"/>
</dbReference>
<dbReference type="PANTHER" id="PTHR43547">
    <property type="entry name" value="TWO-COMPONENT HISTIDINE KINASE"/>
    <property type="match status" value="1"/>
</dbReference>
<dbReference type="Pfam" id="PF00512">
    <property type="entry name" value="HisKA"/>
    <property type="match status" value="1"/>
</dbReference>
<evidence type="ECO:0000256" key="2">
    <source>
        <dbReference type="ARBA" id="ARBA00012438"/>
    </source>
</evidence>
<dbReference type="InterPro" id="IPR013655">
    <property type="entry name" value="PAS_fold_3"/>
</dbReference>
<dbReference type="InterPro" id="IPR036097">
    <property type="entry name" value="HisK_dim/P_sf"/>
</dbReference>
<evidence type="ECO:0000256" key="1">
    <source>
        <dbReference type="ARBA" id="ARBA00000085"/>
    </source>
</evidence>
<dbReference type="Gene3D" id="3.30.450.20">
    <property type="entry name" value="PAS domain"/>
    <property type="match status" value="1"/>
</dbReference>
<reference evidence="11 12" key="1">
    <citation type="submission" date="2018-08" db="EMBL/GenBank/DDBJ databases">
        <title>Genomic Encyclopedia of Archaeal and Bacterial Type Strains, Phase II (KMG-II): from individual species to whole genera.</title>
        <authorList>
            <person name="Goeker M."/>
        </authorList>
    </citation>
    <scope>NUCLEOTIDE SEQUENCE [LARGE SCALE GENOMIC DNA]</scope>
    <source>
        <strain evidence="11 12">DSM 2261</strain>
    </source>
</reference>
<dbReference type="InterPro" id="IPR011006">
    <property type="entry name" value="CheY-like_superfamily"/>
</dbReference>
<feature type="compositionally biased region" description="Basic and acidic residues" evidence="7">
    <location>
        <begin position="679"/>
        <end position="699"/>
    </location>
</feature>
<dbReference type="PROSITE" id="PS50109">
    <property type="entry name" value="HIS_KIN"/>
    <property type="match status" value="1"/>
</dbReference>
<dbReference type="InterPro" id="IPR000014">
    <property type="entry name" value="PAS"/>
</dbReference>
<evidence type="ECO:0000256" key="4">
    <source>
        <dbReference type="ARBA" id="ARBA00022679"/>
    </source>
</evidence>
<dbReference type="SUPFAM" id="SSF47384">
    <property type="entry name" value="Homodimeric domain of signal transducing histidine kinase"/>
    <property type="match status" value="1"/>
</dbReference>
<dbReference type="Gene3D" id="3.30.450.40">
    <property type="match status" value="1"/>
</dbReference>
<evidence type="ECO:0000256" key="7">
    <source>
        <dbReference type="SAM" id="MobiDB-lite"/>
    </source>
</evidence>
<dbReference type="PROSITE" id="PS50110">
    <property type="entry name" value="RESPONSE_REGULATORY"/>
    <property type="match status" value="1"/>
</dbReference>
<dbReference type="PROSITE" id="PS50113">
    <property type="entry name" value="PAC"/>
    <property type="match status" value="1"/>
</dbReference>
<comment type="caution">
    <text evidence="6">Lacks conserved residue(s) required for the propagation of feature annotation.</text>
</comment>
<dbReference type="EMBL" id="QUMU01000001">
    <property type="protein sequence ID" value="REG37481.1"/>
    <property type="molecule type" value="Genomic_DNA"/>
</dbReference>
<feature type="domain" description="Histidine kinase" evidence="8">
    <location>
        <begin position="452"/>
        <end position="671"/>
    </location>
</feature>
<dbReference type="InterPro" id="IPR036890">
    <property type="entry name" value="HATPase_C_sf"/>
</dbReference>
<dbReference type="Pfam" id="PF01590">
    <property type="entry name" value="GAF"/>
    <property type="match status" value="1"/>
</dbReference>
<dbReference type="SUPFAM" id="SSF55874">
    <property type="entry name" value="ATPase domain of HSP90 chaperone/DNA topoisomerase II/histidine kinase"/>
    <property type="match status" value="1"/>
</dbReference>
<feature type="region of interest" description="Disordered" evidence="7">
    <location>
        <begin position="655"/>
        <end position="699"/>
    </location>
</feature>
<dbReference type="Gene3D" id="1.10.287.130">
    <property type="match status" value="1"/>
</dbReference>
<dbReference type="RefSeq" id="WP_053066789.1">
    <property type="nucleotide sequence ID" value="NZ_CP011509.1"/>
</dbReference>
<dbReference type="SUPFAM" id="SSF52172">
    <property type="entry name" value="CheY-like"/>
    <property type="match status" value="1"/>
</dbReference>
<dbReference type="SMART" id="SM00387">
    <property type="entry name" value="HATPase_c"/>
    <property type="match status" value="1"/>
</dbReference>